<dbReference type="Pfam" id="PF10991">
    <property type="entry name" value="Enc34_ssDNA-bd"/>
    <property type="match status" value="1"/>
</dbReference>
<name>A0A6J7WGD8_9CAUD</name>
<protein>
    <submittedName>
        <fullName evidence="1">Uncharacterized protein</fullName>
    </submittedName>
</protein>
<dbReference type="SUPFAM" id="SSF50249">
    <property type="entry name" value="Nucleic acid-binding proteins"/>
    <property type="match status" value="1"/>
</dbReference>
<gene>
    <name evidence="1" type="ORF">UFOVP158_39</name>
</gene>
<dbReference type="Gene3D" id="2.40.50.140">
    <property type="entry name" value="Nucleic acid-binding proteins"/>
    <property type="match status" value="1"/>
</dbReference>
<dbReference type="InterPro" id="IPR022595">
    <property type="entry name" value="Enc34_ssDNA-bd"/>
</dbReference>
<proteinExistence type="predicted"/>
<evidence type="ECO:0000313" key="1">
    <source>
        <dbReference type="EMBL" id="CAB5178810.1"/>
    </source>
</evidence>
<dbReference type="EMBL" id="LR798207">
    <property type="protein sequence ID" value="CAB5178810.1"/>
    <property type="molecule type" value="Genomic_DNA"/>
</dbReference>
<accession>A0A6J7WGD8</accession>
<dbReference type="InterPro" id="IPR012340">
    <property type="entry name" value="NA-bd_OB-fold"/>
</dbReference>
<sequence length="193" mass="20919">MSDLKKCIASQKKPGVVTTCEGRLSYAQYLFRPNKEAVTKDGKPKHTLSFLIPPGSDVSALEAVVQAAIDSKWPVGSKDRPRKPKLPLLDAGEKMGDEWEGWTLLRLSTTKKPVVVEADMSPADEADVYSGRWARVSVNAKDYDVDGNKGATLYLNNVQLLRHDDPIGGGASKAENDFEAIDVPASDAGSVFD</sequence>
<organism evidence="1">
    <name type="scientific">uncultured Caudovirales phage</name>
    <dbReference type="NCBI Taxonomy" id="2100421"/>
    <lineage>
        <taxon>Viruses</taxon>
        <taxon>Duplodnaviria</taxon>
        <taxon>Heunggongvirae</taxon>
        <taxon>Uroviricota</taxon>
        <taxon>Caudoviricetes</taxon>
        <taxon>Peduoviridae</taxon>
        <taxon>Maltschvirus</taxon>
        <taxon>Maltschvirus maltsch</taxon>
    </lineage>
</organism>
<reference evidence="1" key="1">
    <citation type="submission" date="2020-05" db="EMBL/GenBank/DDBJ databases">
        <authorList>
            <person name="Chiriac C."/>
            <person name="Salcher M."/>
            <person name="Ghai R."/>
            <person name="Kavagutti S V."/>
        </authorList>
    </citation>
    <scope>NUCLEOTIDE SEQUENCE</scope>
</reference>